<evidence type="ECO:0000313" key="2">
    <source>
        <dbReference type="EMBL" id="QHW34998.1"/>
    </source>
</evidence>
<dbReference type="Proteomes" id="UP000479114">
    <property type="component" value="Chromosome"/>
</dbReference>
<protein>
    <submittedName>
        <fullName evidence="2">Uncharacterized protein</fullName>
    </submittedName>
</protein>
<gene>
    <name evidence="2" type="ORF">GZH47_09460</name>
</gene>
<name>A0A6C0P8Y7_9BACL</name>
<accession>A0A6C0P8Y7</accession>
<keyword evidence="3" id="KW-1185">Reference proteome</keyword>
<feature type="region of interest" description="Disordered" evidence="1">
    <location>
        <begin position="85"/>
        <end position="111"/>
    </location>
</feature>
<feature type="region of interest" description="Disordered" evidence="1">
    <location>
        <begin position="173"/>
        <end position="247"/>
    </location>
</feature>
<evidence type="ECO:0000256" key="1">
    <source>
        <dbReference type="SAM" id="MobiDB-lite"/>
    </source>
</evidence>
<organism evidence="2 3">
    <name type="scientific">Paenibacillus rhizovicinus</name>
    <dbReference type="NCBI Taxonomy" id="2704463"/>
    <lineage>
        <taxon>Bacteria</taxon>
        <taxon>Bacillati</taxon>
        <taxon>Bacillota</taxon>
        <taxon>Bacilli</taxon>
        <taxon>Bacillales</taxon>
        <taxon>Paenibacillaceae</taxon>
        <taxon>Paenibacillus</taxon>
    </lineage>
</organism>
<sequence length="247" mass="25800">MKREEERAESLRSKLFTKDGKPLRILSTSLGLALLANAAFGTIAHAEGETGTEQPKLVEWSSDEVKQYFDPAVDWNIPMLDEEDNGAAGAVEPNSNAGTGSTAGTGTSGSSGDTIIINNGSTSIFGWDDLMLYHLLFNQGSSYSTTRWYSSHTTYNGTTHQPYKAKTYTSDSFQNKPVVGSTVRPKTTSNSGTITRRSKSTSSSPGGIGGNSSTLSTKNGSSSSSSGSSSSSSSRSSSSHSSGGFGG</sequence>
<proteinExistence type="predicted"/>
<evidence type="ECO:0000313" key="3">
    <source>
        <dbReference type="Proteomes" id="UP000479114"/>
    </source>
</evidence>
<feature type="compositionally biased region" description="Low complexity" evidence="1">
    <location>
        <begin position="191"/>
        <end position="247"/>
    </location>
</feature>
<reference evidence="2 3" key="1">
    <citation type="submission" date="2020-02" db="EMBL/GenBank/DDBJ databases">
        <title>Paenibacillus sp. nov., isolated from rhizosphere soil of tomato.</title>
        <authorList>
            <person name="Weon H.-Y."/>
            <person name="Lee S.A."/>
        </authorList>
    </citation>
    <scope>NUCLEOTIDE SEQUENCE [LARGE SCALE GENOMIC DNA]</scope>
    <source>
        <strain evidence="2 3">14171R-81</strain>
    </source>
</reference>
<dbReference type="AlphaFoldDB" id="A0A6C0P8Y7"/>
<dbReference type="EMBL" id="CP048286">
    <property type="protein sequence ID" value="QHW34998.1"/>
    <property type="molecule type" value="Genomic_DNA"/>
</dbReference>
<dbReference type="KEGG" id="prz:GZH47_09460"/>